<dbReference type="Gene3D" id="2.130.10.10">
    <property type="entry name" value="YVTN repeat-like/Quinoprotein amine dehydrogenase"/>
    <property type="match status" value="1"/>
</dbReference>
<accession>A0A0H5QWF7</accession>
<dbReference type="SUPFAM" id="SSF50978">
    <property type="entry name" value="WD40 repeat-like"/>
    <property type="match status" value="1"/>
</dbReference>
<name>A0A0H5QWF7_9EUKA</name>
<proteinExistence type="predicted"/>
<reference evidence="1" key="1">
    <citation type="submission" date="2015-04" db="EMBL/GenBank/DDBJ databases">
        <title>The genome sequence of the plant pathogenic Rhizarian Plasmodiophora brassicae reveals insights in its biotrophic life cycle and the origin of chitin synthesis.</title>
        <authorList>
            <person name="Schwelm A."/>
            <person name="Fogelqvist J."/>
            <person name="Knaust A."/>
            <person name="Julke S."/>
            <person name="Lilja T."/>
            <person name="Dhandapani V."/>
            <person name="Bonilla-Rosso G."/>
            <person name="Karlsson M."/>
            <person name="Shevchenko A."/>
            <person name="Choi S.R."/>
            <person name="Kim H.G."/>
            <person name="Park J.Y."/>
            <person name="Lim Y.P."/>
            <person name="Ludwig-Muller J."/>
            <person name="Dixelius C."/>
        </authorList>
    </citation>
    <scope>NUCLEOTIDE SEQUENCE</scope>
    <source>
        <tissue evidence="1">Potato root galls</tissue>
    </source>
</reference>
<evidence type="ECO:0000313" key="1">
    <source>
        <dbReference type="EMBL" id="CRZ06092.1"/>
    </source>
</evidence>
<feature type="non-terminal residue" evidence="1">
    <location>
        <position position="141"/>
    </location>
</feature>
<protein>
    <submittedName>
        <fullName evidence="1">Uncharacterized protein</fullName>
    </submittedName>
</protein>
<organism evidence="1">
    <name type="scientific">Spongospora subterranea</name>
    <dbReference type="NCBI Taxonomy" id="70186"/>
    <lineage>
        <taxon>Eukaryota</taxon>
        <taxon>Sar</taxon>
        <taxon>Rhizaria</taxon>
        <taxon>Endomyxa</taxon>
        <taxon>Phytomyxea</taxon>
        <taxon>Plasmodiophorida</taxon>
        <taxon>Plasmodiophoridae</taxon>
        <taxon>Spongospora</taxon>
    </lineage>
</organism>
<sequence>MVLEWDADHRLLYSADETHRLNCWKIGSSPKSELSSGSNTDASVIGSLKAPLHSCNGHDMPIIDLLPLKNLNLLATASLGGFPAVSNANVITDQCRSDSTIGLFDMSQNRRSHTLCGHTRGVLSLAYHPDYHCLGASPASP</sequence>
<dbReference type="InterPro" id="IPR036322">
    <property type="entry name" value="WD40_repeat_dom_sf"/>
</dbReference>
<dbReference type="AlphaFoldDB" id="A0A0H5QWF7"/>
<dbReference type="EMBL" id="HACM01005650">
    <property type="protein sequence ID" value="CRZ06092.1"/>
    <property type="molecule type" value="Transcribed_RNA"/>
</dbReference>
<dbReference type="InterPro" id="IPR015943">
    <property type="entry name" value="WD40/YVTN_repeat-like_dom_sf"/>
</dbReference>